<dbReference type="Proteomes" id="UP000275267">
    <property type="component" value="Unassembled WGS sequence"/>
</dbReference>
<feature type="transmembrane region" description="Helical" evidence="1">
    <location>
        <begin position="47"/>
        <end position="64"/>
    </location>
</feature>
<evidence type="ECO:0000313" key="2">
    <source>
        <dbReference type="EMBL" id="RLN33639.1"/>
    </source>
</evidence>
<feature type="transmembrane region" description="Helical" evidence="1">
    <location>
        <begin position="70"/>
        <end position="92"/>
    </location>
</feature>
<feature type="transmembrane region" description="Helical" evidence="1">
    <location>
        <begin position="159"/>
        <end position="181"/>
    </location>
</feature>
<comment type="caution">
    <text evidence="2">The sequence shown here is derived from an EMBL/GenBank/DDBJ whole genome shotgun (WGS) entry which is preliminary data.</text>
</comment>
<keyword evidence="3" id="KW-1185">Reference proteome</keyword>
<evidence type="ECO:0000256" key="1">
    <source>
        <dbReference type="SAM" id="Phobius"/>
    </source>
</evidence>
<evidence type="ECO:0000313" key="3">
    <source>
        <dbReference type="Proteomes" id="UP000275267"/>
    </source>
</evidence>
<accession>A0A3L6T695</accession>
<keyword evidence="1" id="KW-0472">Membrane</keyword>
<keyword evidence="1" id="KW-1133">Transmembrane helix</keyword>
<feature type="transmembrane region" description="Helical" evidence="1">
    <location>
        <begin position="104"/>
        <end position="124"/>
    </location>
</feature>
<gene>
    <name evidence="2" type="ORF">C2845_PM03G21000</name>
</gene>
<name>A0A3L6T695_PANMI</name>
<dbReference type="EMBL" id="PQIB02000002">
    <property type="protein sequence ID" value="RLN33639.1"/>
    <property type="molecule type" value="Genomic_DNA"/>
</dbReference>
<protein>
    <submittedName>
        <fullName evidence="2">Uncharacterized protein</fullName>
    </submittedName>
</protein>
<organism evidence="2 3">
    <name type="scientific">Panicum miliaceum</name>
    <name type="common">Proso millet</name>
    <name type="synonym">Broomcorn millet</name>
    <dbReference type="NCBI Taxonomy" id="4540"/>
    <lineage>
        <taxon>Eukaryota</taxon>
        <taxon>Viridiplantae</taxon>
        <taxon>Streptophyta</taxon>
        <taxon>Embryophyta</taxon>
        <taxon>Tracheophyta</taxon>
        <taxon>Spermatophyta</taxon>
        <taxon>Magnoliopsida</taxon>
        <taxon>Liliopsida</taxon>
        <taxon>Poales</taxon>
        <taxon>Poaceae</taxon>
        <taxon>PACMAD clade</taxon>
        <taxon>Panicoideae</taxon>
        <taxon>Panicodae</taxon>
        <taxon>Paniceae</taxon>
        <taxon>Panicinae</taxon>
        <taxon>Panicum</taxon>
        <taxon>Panicum sect. Panicum</taxon>
    </lineage>
</organism>
<proteinExistence type="predicted"/>
<sequence>MRDMIFSPTQSRITQEERSKISDAEYKNGNADTKSAREDDIWNKRQLIYGIALLGSLGIVPAIVAFMPQWILFTFAVLWGLGSVGFPLGLFGKSRFETGYSRHMARLVFMGFSLLVIYTMYQYMALVGTSSPSSSPPGAGDVLPPPTATTTHTATHVDMLWTLAFGILGGIVMAGHIFSWVMGCMTGSDRDDESVPWRGESEHFTGILVIKLVT</sequence>
<reference evidence="3" key="1">
    <citation type="journal article" date="2019" name="Nat. Commun.">
        <title>The genome of broomcorn millet.</title>
        <authorList>
            <person name="Zou C."/>
            <person name="Miki D."/>
            <person name="Li D."/>
            <person name="Tang Q."/>
            <person name="Xiao L."/>
            <person name="Rajput S."/>
            <person name="Deng P."/>
            <person name="Jia W."/>
            <person name="Huang R."/>
            <person name="Zhang M."/>
            <person name="Sun Y."/>
            <person name="Hu J."/>
            <person name="Fu X."/>
            <person name="Schnable P.S."/>
            <person name="Li F."/>
            <person name="Zhang H."/>
            <person name="Feng B."/>
            <person name="Zhu X."/>
            <person name="Liu R."/>
            <person name="Schnable J.C."/>
            <person name="Zhu J.-K."/>
            <person name="Zhang H."/>
        </authorList>
    </citation>
    <scope>NUCLEOTIDE SEQUENCE [LARGE SCALE GENOMIC DNA]</scope>
</reference>
<dbReference type="OrthoDB" id="694499at2759"/>
<dbReference type="AlphaFoldDB" id="A0A3L6T695"/>
<keyword evidence="1" id="KW-0812">Transmembrane</keyword>